<comment type="caution">
    <text evidence="2">The sequence shown here is derived from an EMBL/GenBank/DDBJ whole genome shotgun (WGS) entry which is preliminary data.</text>
</comment>
<evidence type="ECO:0000313" key="3">
    <source>
        <dbReference type="Proteomes" id="UP001642540"/>
    </source>
</evidence>
<evidence type="ECO:0000313" key="2">
    <source>
        <dbReference type="EMBL" id="CAL8131158.1"/>
    </source>
</evidence>
<keyword evidence="3" id="KW-1185">Reference proteome</keyword>
<name>A0ABP1RN19_9HEXA</name>
<sequence length="131" mass="14821">MSPPRQLQDPKRLRYSSIDVIDLGSVNGENVDPPVENRPSTKVTEVQSSIEDEIGGMQEAHRKMEDRIKEGLEQLREKKDAAEARKNEAKTEESKSSAQEENRHHDQDQQQASTSTAPYSFVCFSPTKTHI</sequence>
<dbReference type="Proteomes" id="UP001642540">
    <property type="component" value="Unassembled WGS sequence"/>
</dbReference>
<evidence type="ECO:0000256" key="1">
    <source>
        <dbReference type="SAM" id="MobiDB-lite"/>
    </source>
</evidence>
<accession>A0ABP1RN19</accession>
<proteinExistence type="predicted"/>
<gene>
    <name evidence="2" type="ORF">ODALV1_LOCUS24050</name>
</gene>
<reference evidence="2 3" key="1">
    <citation type="submission" date="2024-08" db="EMBL/GenBank/DDBJ databases">
        <authorList>
            <person name="Cucini C."/>
            <person name="Frati F."/>
        </authorList>
    </citation>
    <scope>NUCLEOTIDE SEQUENCE [LARGE SCALE GENOMIC DNA]</scope>
</reference>
<feature type="compositionally biased region" description="Polar residues" evidence="1">
    <location>
        <begin position="38"/>
        <end position="49"/>
    </location>
</feature>
<feature type="region of interest" description="Disordered" evidence="1">
    <location>
        <begin position="23"/>
        <end position="131"/>
    </location>
</feature>
<feature type="compositionally biased region" description="Polar residues" evidence="1">
    <location>
        <begin position="109"/>
        <end position="118"/>
    </location>
</feature>
<dbReference type="EMBL" id="CAXLJM020000086">
    <property type="protein sequence ID" value="CAL8131158.1"/>
    <property type="molecule type" value="Genomic_DNA"/>
</dbReference>
<protein>
    <submittedName>
        <fullName evidence="2">Uncharacterized protein</fullName>
    </submittedName>
</protein>
<feature type="compositionally biased region" description="Basic and acidic residues" evidence="1">
    <location>
        <begin position="59"/>
        <end position="108"/>
    </location>
</feature>
<organism evidence="2 3">
    <name type="scientific">Orchesella dallaii</name>
    <dbReference type="NCBI Taxonomy" id="48710"/>
    <lineage>
        <taxon>Eukaryota</taxon>
        <taxon>Metazoa</taxon>
        <taxon>Ecdysozoa</taxon>
        <taxon>Arthropoda</taxon>
        <taxon>Hexapoda</taxon>
        <taxon>Collembola</taxon>
        <taxon>Entomobryomorpha</taxon>
        <taxon>Entomobryoidea</taxon>
        <taxon>Orchesellidae</taxon>
        <taxon>Orchesellinae</taxon>
        <taxon>Orchesella</taxon>
    </lineage>
</organism>